<evidence type="ECO:0000313" key="3">
    <source>
        <dbReference type="EMBL" id="MFC3935252.1"/>
    </source>
</evidence>
<keyword evidence="2" id="KW-0472">Membrane</keyword>
<keyword evidence="2" id="KW-0812">Transmembrane</keyword>
<evidence type="ECO:0000256" key="1">
    <source>
        <dbReference type="SAM" id="MobiDB-lite"/>
    </source>
</evidence>
<feature type="compositionally biased region" description="Polar residues" evidence="1">
    <location>
        <begin position="81"/>
        <end position="92"/>
    </location>
</feature>
<sequence length="198" mass="19533">MPLLPHPADNDLLHRPALAAGVLVLPALATLGLSAVLALAAPTEAQARTRRSVEHNADGSTTAHTGVARSGPNGAMLRGRTATTDGQGNGSVTRRGATVGAQGGVAARQGSTTRSVDGSASHSGTVSAQNAQGSLHSSGGASRNADGSVEQARSTTATSAATGNSVQTQSSYSKDSGLSRSATCYDASGTAMACPTRP</sequence>
<keyword evidence="2" id="KW-1133">Transmembrane helix</keyword>
<feature type="compositionally biased region" description="Polar residues" evidence="1">
    <location>
        <begin position="111"/>
        <end position="141"/>
    </location>
</feature>
<organism evidence="3 4">
    <name type="scientific">Acidovorax facilis</name>
    <dbReference type="NCBI Taxonomy" id="12917"/>
    <lineage>
        <taxon>Bacteria</taxon>
        <taxon>Pseudomonadati</taxon>
        <taxon>Pseudomonadota</taxon>
        <taxon>Betaproteobacteria</taxon>
        <taxon>Burkholderiales</taxon>
        <taxon>Comamonadaceae</taxon>
        <taxon>Acidovorax</taxon>
    </lineage>
</organism>
<feature type="transmembrane region" description="Helical" evidence="2">
    <location>
        <begin position="20"/>
        <end position="41"/>
    </location>
</feature>
<feature type="compositionally biased region" description="Low complexity" evidence="1">
    <location>
        <begin position="93"/>
        <end position="110"/>
    </location>
</feature>
<dbReference type="RefSeq" id="WP_055400371.1">
    <property type="nucleotide sequence ID" value="NZ_JAMXAX010000030.1"/>
</dbReference>
<comment type="caution">
    <text evidence="3">The sequence shown here is derived from an EMBL/GenBank/DDBJ whole genome shotgun (WGS) entry which is preliminary data.</text>
</comment>
<gene>
    <name evidence="3" type="ORF">ACFOW3_11520</name>
</gene>
<dbReference type="EMBL" id="JBHSAJ010000029">
    <property type="protein sequence ID" value="MFC3935252.1"/>
    <property type="molecule type" value="Genomic_DNA"/>
</dbReference>
<accession>A0ABV8DA74</accession>
<proteinExistence type="predicted"/>
<feature type="region of interest" description="Disordered" evidence="1">
    <location>
        <begin position="44"/>
        <end position="180"/>
    </location>
</feature>
<name>A0ABV8DA74_9BURK</name>
<evidence type="ECO:0000313" key="4">
    <source>
        <dbReference type="Proteomes" id="UP001595693"/>
    </source>
</evidence>
<protein>
    <submittedName>
        <fullName evidence="3">Uncharacterized protein</fullName>
    </submittedName>
</protein>
<reference evidence="4" key="1">
    <citation type="journal article" date="2019" name="Int. J. Syst. Evol. Microbiol.">
        <title>The Global Catalogue of Microorganisms (GCM) 10K type strain sequencing project: providing services to taxonomists for standard genome sequencing and annotation.</title>
        <authorList>
            <consortium name="The Broad Institute Genomics Platform"/>
            <consortium name="The Broad Institute Genome Sequencing Center for Infectious Disease"/>
            <person name="Wu L."/>
            <person name="Ma J."/>
        </authorList>
    </citation>
    <scope>NUCLEOTIDE SEQUENCE [LARGE SCALE GENOMIC DNA]</scope>
    <source>
        <strain evidence="4">CCUG 2113</strain>
    </source>
</reference>
<keyword evidence="4" id="KW-1185">Reference proteome</keyword>
<feature type="compositionally biased region" description="Low complexity" evidence="1">
    <location>
        <begin position="152"/>
        <end position="162"/>
    </location>
</feature>
<feature type="compositionally biased region" description="Polar residues" evidence="1">
    <location>
        <begin position="163"/>
        <end position="180"/>
    </location>
</feature>
<dbReference type="Proteomes" id="UP001595693">
    <property type="component" value="Unassembled WGS sequence"/>
</dbReference>
<evidence type="ECO:0000256" key="2">
    <source>
        <dbReference type="SAM" id="Phobius"/>
    </source>
</evidence>